<evidence type="ECO:0000313" key="6">
    <source>
        <dbReference type="EMBL" id="MDJ1135046.1"/>
    </source>
</evidence>
<feature type="domain" description="Luciferase-like" evidence="5">
    <location>
        <begin position="15"/>
        <end position="237"/>
    </location>
</feature>
<dbReference type="RefSeq" id="WP_274043352.1">
    <property type="nucleotide sequence ID" value="NZ_JANCPR020000026.1"/>
</dbReference>
<dbReference type="Gene3D" id="3.20.20.30">
    <property type="entry name" value="Luciferase-like domain"/>
    <property type="match status" value="1"/>
</dbReference>
<evidence type="ECO:0000259" key="5">
    <source>
        <dbReference type="Pfam" id="PF00296"/>
    </source>
</evidence>
<sequence>MRCSVNVPNFGDFQDPRVIADLARTAEQAGWDALWVWDHVVHERARARELADPWVLLTAAALATERIRLGAMITPVARRRPIKLAKELTTLDRLTGGRMVCGVGLGAPIADEFGRFGEPTDPRLLAAVLDEGLDALALLWSGEAVSYQGEHITLDDVLCLPTPVQRPRIPVWVAGRWPNKAPMRRAARWDGVIPLFTGTEGGHVPPASEVRQLVEYITARRAEAGALDQPFDVVVGGTSPASPAAVGQVAKLGDAGATWWDEQMPFDDRVDQLEPILRRVEYGPPRPA</sequence>
<dbReference type="SUPFAM" id="SSF51679">
    <property type="entry name" value="Bacterial luciferase-like"/>
    <property type="match status" value="1"/>
</dbReference>
<evidence type="ECO:0000313" key="7">
    <source>
        <dbReference type="Proteomes" id="UP001214441"/>
    </source>
</evidence>
<evidence type="ECO:0000256" key="1">
    <source>
        <dbReference type="ARBA" id="ARBA00022630"/>
    </source>
</evidence>
<keyword evidence="2" id="KW-0288">FMN</keyword>
<dbReference type="InterPro" id="IPR011251">
    <property type="entry name" value="Luciferase-like_dom"/>
</dbReference>
<protein>
    <submittedName>
        <fullName evidence="6">LLM class flavin-dependent oxidoreductase</fullName>
    </submittedName>
</protein>
<keyword evidence="1" id="KW-0285">Flavoprotein</keyword>
<comment type="caution">
    <text evidence="6">The sequence shown here is derived from an EMBL/GenBank/DDBJ whole genome shotgun (WGS) entry which is preliminary data.</text>
</comment>
<dbReference type="Proteomes" id="UP001214441">
    <property type="component" value="Unassembled WGS sequence"/>
</dbReference>
<dbReference type="Pfam" id="PF00296">
    <property type="entry name" value="Bac_luciferase"/>
    <property type="match status" value="1"/>
</dbReference>
<reference evidence="6 7" key="1">
    <citation type="submission" date="2023-05" db="EMBL/GenBank/DDBJ databases">
        <title>Streptantibioticus silvisoli sp. nov., acidotolerant actinomycetes 1 from pine litter.</title>
        <authorList>
            <person name="Swiecimska M."/>
            <person name="Golinska P."/>
            <person name="Sangal V."/>
            <person name="Wachnowicz B."/>
            <person name="Goodfellow M."/>
        </authorList>
    </citation>
    <scope>NUCLEOTIDE SEQUENCE [LARGE SCALE GENOMIC DNA]</scope>
    <source>
        <strain evidence="6 7">DSM 42109</strain>
    </source>
</reference>
<accession>A0ABT7A156</accession>
<gene>
    <name evidence="6" type="ORF">NMN56_024420</name>
</gene>
<dbReference type="PANTHER" id="PTHR42847">
    <property type="entry name" value="ALKANESULFONATE MONOOXYGENASE"/>
    <property type="match status" value="1"/>
</dbReference>
<dbReference type="PANTHER" id="PTHR42847:SF4">
    <property type="entry name" value="ALKANESULFONATE MONOOXYGENASE-RELATED"/>
    <property type="match status" value="1"/>
</dbReference>
<keyword evidence="3" id="KW-0560">Oxidoreductase</keyword>
<name>A0ABT7A156_9ACTN</name>
<keyword evidence="7" id="KW-1185">Reference proteome</keyword>
<dbReference type="EMBL" id="JANCPR020000026">
    <property type="protein sequence ID" value="MDJ1135046.1"/>
    <property type="molecule type" value="Genomic_DNA"/>
</dbReference>
<evidence type="ECO:0000256" key="3">
    <source>
        <dbReference type="ARBA" id="ARBA00023002"/>
    </source>
</evidence>
<dbReference type="InterPro" id="IPR036661">
    <property type="entry name" value="Luciferase-like_sf"/>
</dbReference>
<organism evidence="6 7">
    <name type="scientific">Streptomyces iconiensis</name>
    <dbReference type="NCBI Taxonomy" id="1384038"/>
    <lineage>
        <taxon>Bacteria</taxon>
        <taxon>Bacillati</taxon>
        <taxon>Actinomycetota</taxon>
        <taxon>Actinomycetes</taxon>
        <taxon>Kitasatosporales</taxon>
        <taxon>Streptomycetaceae</taxon>
        <taxon>Streptomyces</taxon>
    </lineage>
</organism>
<keyword evidence="4" id="KW-0503">Monooxygenase</keyword>
<evidence type="ECO:0000256" key="4">
    <source>
        <dbReference type="ARBA" id="ARBA00023033"/>
    </source>
</evidence>
<evidence type="ECO:0000256" key="2">
    <source>
        <dbReference type="ARBA" id="ARBA00022643"/>
    </source>
</evidence>
<proteinExistence type="predicted"/>
<dbReference type="InterPro" id="IPR050172">
    <property type="entry name" value="SsuD_RutA_monooxygenase"/>
</dbReference>